<gene>
    <name evidence="7" type="ORF">GRG538_LOCUS25359</name>
    <name evidence="8" type="ORF">HFQ381_LOCUS9340</name>
    <name evidence="6" type="ORF">KIK155_LOCUS7323</name>
    <name evidence="5" type="ORF">LUA448_LOCUS16341</name>
    <name evidence="11" type="ORF">QYT958_LOCUS21611</name>
    <name evidence="4" type="ORF">TIS948_LOCUS12414</name>
    <name evidence="12" type="ORF">TOA249_LOCUS23628</name>
    <name evidence="10" type="ORF">TSG867_LOCUS25512</name>
    <name evidence="9" type="ORF">UJA718_LOCUS20512</name>
</gene>
<dbReference type="Pfam" id="PF01436">
    <property type="entry name" value="NHL"/>
    <property type="match status" value="1"/>
</dbReference>
<feature type="repeat" description="NHL" evidence="2">
    <location>
        <begin position="454"/>
        <end position="485"/>
    </location>
</feature>
<dbReference type="Proteomes" id="UP000663873">
    <property type="component" value="Unassembled WGS sequence"/>
</dbReference>
<dbReference type="EMBL" id="CAJOBP010003830">
    <property type="protein sequence ID" value="CAF4420221.1"/>
    <property type="molecule type" value="Genomic_DNA"/>
</dbReference>
<evidence type="ECO:0000313" key="5">
    <source>
        <dbReference type="EMBL" id="CAF3387468.1"/>
    </source>
</evidence>
<dbReference type="Gene3D" id="2.40.10.500">
    <property type="match status" value="1"/>
</dbReference>
<evidence type="ECO:0000256" key="3">
    <source>
        <dbReference type="SAM" id="Coils"/>
    </source>
</evidence>
<dbReference type="Proteomes" id="UP000663833">
    <property type="component" value="Unassembled WGS sequence"/>
</dbReference>
<evidence type="ECO:0000256" key="1">
    <source>
        <dbReference type="ARBA" id="ARBA00022737"/>
    </source>
</evidence>
<dbReference type="Proteomes" id="UP000663851">
    <property type="component" value="Unassembled WGS sequence"/>
</dbReference>
<dbReference type="GO" id="GO:0061630">
    <property type="term" value="F:ubiquitin protein ligase activity"/>
    <property type="evidence" value="ECO:0007669"/>
    <property type="project" value="TreeGrafter"/>
</dbReference>
<organism evidence="7 13">
    <name type="scientific">Rotaria socialis</name>
    <dbReference type="NCBI Taxonomy" id="392032"/>
    <lineage>
        <taxon>Eukaryota</taxon>
        <taxon>Metazoa</taxon>
        <taxon>Spiralia</taxon>
        <taxon>Gnathifera</taxon>
        <taxon>Rotifera</taxon>
        <taxon>Eurotatoria</taxon>
        <taxon>Bdelloidea</taxon>
        <taxon>Philodinida</taxon>
        <taxon>Philodinidae</taxon>
        <taxon>Rotaria</taxon>
    </lineage>
</organism>
<dbReference type="Proteomes" id="UP000663825">
    <property type="component" value="Unassembled WGS sequence"/>
</dbReference>
<dbReference type="InterPro" id="IPR011042">
    <property type="entry name" value="6-blade_b-propeller_TolB-like"/>
</dbReference>
<dbReference type="CDD" id="cd05819">
    <property type="entry name" value="NHL"/>
    <property type="match status" value="1"/>
</dbReference>
<reference evidence="7" key="1">
    <citation type="submission" date="2021-02" db="EMBL/GenBank/DDBJ databases">
        <authorList>
            <person name="Nowell W R."/>
        </authorList>
    </citation>
    <scope>NUCLEOTIDE SEQUENCE</scope>
</reference>
<dbReference type="OrthoDB" id="9984460at2759"/>
<dbReference type="SUPFAM" id="SSF63825">
    <property type="entry name" value="YWTD domain"/>
    <property type="match status" value="1"/>
</dbReference>
<dbReference type="EMBL" id="CAJNYT010004333">
    <property type="protein sequence ID" value="CAF3654072.1"/>
    <property type="molecule type" value="Genomic_DNA"/>
</dbReference>
<dbReference type="Proteomes" id="UP000663848">
    <property type="component" value="Unassembled WGS sequence"/>
</dbReference>
<keyword evidence="3" id="KW-0175">Coiled coil</keyword>
<dbReference type="PANTHER" id="PTHR24104">
    <property type="entry name" value="E3 UBIQUITIN-PROTEIN LIGASE NHLRC1-RELATED"/>
    <property type="match status" value="1"/>
</dbReference>
<dbReference type="Proteomes" id="UP000663865">
    <property type="component" value="Unassembled WGS sequence"/>
</dbReference>
<dbReference type="Proteomes" id="UP000663862">
    <property type="component" value="Unassembled WGS sequence"/>
</dbReference>
<comment type="caution">
    <text evidence="7">The sequence shown here is derived from an EMBL/GenBank/DDBJ whole genome shotgun (WGS) entry which is preliminary data.</text>
</comment>
<dbReference type="Proteomes" id="UP000663872">
    <property type="component" value="Unassembled WGS sequence"/>
</dbReference>
<dbReference type="InterPro" id="IPR050952">
    <property type="entry name" value="TRIM-NHL_E3_ligases"/>
</dbReference>
<evidence type="ECO:0000313" key="14">
    <source>
        <dbReference type="Proteomes" id="UP000663873"/>
    </source>
</evidence>
<dbReference type="EMBL" id="CAJNYD010002031">
    <property type="protein sequence ID" value="CAF3387468.1"/>
    <property type="molecule type" value="Genomic_DNA"/>
</dbReference>
<evidence type="ECO:0000313" key="12">
    <source>
        <dbReference type="EMBL" id="CAF4805320.1"/>
    </source>
</evidence>
<dbReference type="AlphaFoldDB" id="A0A818RAM1"/>
<dbReference type="GO" id="GO:0000209">
    <property type="term" value="P:protein polyubiquitination"/>
    <property type="evidence" value="ECO:0007669"/>
    <property type="project" value="TreeGrafter"/>
</dbReference>
<evidence type="ECO:0000313" key="7">
    <source>
        <dbReference type="EMBL" id="CAF3654072.1"/>
    </source>
</evidence>
<evidence type="ECO:0000313" key="9">
    <source>
        <dbReference type="EMBL" id="CAF4420221.1"/>
    </source>
</evidence>
<dbReference type="GO" id="GO:0008270">
    <property type="term" value="F:zinc ion binding"/>
    <property type="evidence" value="ECO:0007669"/>
    <property type="project" value="UniProtKB-KW"/>
</dbReference>
<feature type="coiled-coil region" evidence="3">
    <location>
        <begin position="104"/>
        <end position="152"/>
    </location>
</feature>
<evidence type="ECO:0000313" key="10">
    <source>
        <dbReference type="EMBL" id="CAF4564297.1"/>
    </source>
</evidence>
<feature type="repeat" description="NHL" evidence="2">
    <location>
        <begin position="348"/>
        <end position="385"/>
    </location>
</feature>
<dbReference type="EMBL" id="CAJOBR010003982">
    <property type="protein sequence ID" value="CAF4760849.1"/>
    <property type="molecule type" value="Genomic_DNA"/>
</dbReference>
<accession>A0A818RAM1</accession>
<dbReference type="GO" id="GO:0043161">
    <property type="term" value="P:proteasome-mediated ubiquitin-dependent protein catabolic process"/>
    <property type="evidence" value="ECO:0007669"/>
    <property type="project" value="TreeGrafter"/>
</dbReference>
<proteinExistence type="predicted"/>
<keyword evidence="14" id="KW-1185">Reference proteome</keyword>
<evidence type="ECO:0000313" key="13">
    <source>
        <dbReference type="Proteomes" id="UP000663872"/>
    </source>
</evidence>
<protein>
    <submittedName>
        <fullName evidence="7">Uncharacterized protein</fullName>
    </submittedName>
</protein>
<evidence type="ECO:0000313" key="8">
    <source>
        <dbReference type="EMBL" id="CAF4232798.1"/>
    </source>
</evidence>
<evidence type="ECO:0000313" key="4">
    <source>
        <dbReference type="EMBL" id="CAF3198229.1"/>
    </source>
</evidence>
<keyword evidence="1" id="KW-0677">Repeat</keyword>
<sequence length="490" mass="55538">MTMEFGISRCSVCQKTGSMCICGGCKTVFCLKDFNEHRQQLSNRFDHDIMRFHDELLSRMKQINDSSNELFTQINRWEATTIDKIHKAADSARQKLNKMLNYEKEIFKEQFANLTKQIRFQREENSFAENDIQLLKHKLNKMQQSLRQLTGQDKSNIVLIENSKINWNNLIYVQKQQLILPSPSTTITLTTKWTQNGLTVAGGYRKGSGFNQLHCPNGFFVDDNLTVYIADFNNNRIVEWKFDSSSGLVSAGENGQGNRTDQLDGPTDVILDKEKDSFIICDKRNRRVLKWPYRGGTSGQTIIPNIDCACLTTDQDGFIYVSDIRQCFVKRWKIGDTQGTIVAGGNGKGDRLDQLSSPTFLFVDREQSVYVADRDNHRVMKWPQNAQEGIMIAGGEGQGNTLAHLSSPCGILVDQLSNLYIADRGNHRVVRWAKDSDQGTLIVGGNGQGQQSNQLNEPKGIAFDRHGNLYVADCWNHRIQRFSIDSNPTS</sequence>
<name>A0A818RAM1_9BILA</name>
<dbReference type="Proteomes" id="UP000663838">
    <property type="component" value="Unassembled WGS sequence"/>
</dbReference>
<dbReference type="EMBL" id="CAJOBO010000487">
    <property type="protein sequence ID" value="CAF4232798.1"/>
    <property type="molecule type" value="Genomic_DNA"/>
</dbReference>
<dbReference type="InterPro" id="IPR001258">
    <property type="entry name" value="NHL_repeat"/>
</dbReference>
<dbReference type="PROSITE" id="PS51125">
    <property type="entry name" value="NHL"/>
    <property type="match status" value="2"/>
</dbReference>
<dbReference type="PANTHER" id="PTHR24104:SF25">
    <property type="entry name" value="PROTEIN LIN-41"/>
    <property type="match status" value="1"/>
</dbReference>
<dbReference type="EMBL" id="CAJNXB010001837">
    <property type="protein sequence ID" value="CAF3198229.1"/>
    <property type="molecule type" value="Genomic_DNA"/>
</dbReference>
<dbReference type="EMBL" id="CAJOBS010002294">
    <property type="protein sequence ID" value="CAF4805320.1"/>
    <property type="molecule type" value="Genomic_DNA"/>
</dbReference>
<evidence type="ECO:0000313" key="6">
    <source>
        <dbReference type="EMBL" id="CAF3392276.1"/>
    </source>
</evidence>
<evidence type="ECO:0000313" key="11">
    <source>
        <dbReference type="EMBL" id="CAF4760849.1"/>
    </source>
</evidence>
<dbReference type="Gene3D" id="2.120.10.30">
    <property type="entry name" value="TolB, C-terminal domain"/>
    <property type="match status" value="2"/>
</dbReference>
<evidence type="ECO:0000256" key="2">
    <source>
        <dbReference type="PROSITE-ProRule" id="PRU00504"/>
    </source>
</evidence>
<dbReference type="EMBL" id="CAJOBQ010002509">
    <property type="protein sequence ID" value="CAF4564297.1"/>
    <property type="molecule type" value="Genomic_DNA"/>
</dbReference>
<dbReference type="EMBL" id="CAJNYV010000879">
    <property type="protein sequence ID" value="CAF3392276.1"/>
    <property type="molecule type" value="Genomic_DNA"/>
</dbReference>